<feature type="chain" id="PRO_5011606612" description="Lipoprotein" evidence="1">
    <location>
        <begin position="23"/>
        <end position="161"/>
    </location>
</feature>
<sequence>MIHKKALIISLSIIVVISFLSGCDNNEKSTGNNFHLSLSGESENWEVNSYDILIKPDILKAGNGNLTIKNKAEFNTDFFSVRVHAVIDNEDRVIQGKSIQGSESDITQTSTGATEGGTFIDEEGKSISLENISDIYMVIEWQDIKGSNKEEIDLFDPDVNS</sequence>
<keyword evidence="1" id="KW-0732">Signal</keyword>
<accession>A0A1I2N0I0</accession>
<evidence type="ECO:0008006" key="4">
    <source>
        <dbReference type="Google" id="ProtNLM"/>
    </source>
</evidence>
<gene>
    <name evidence="2" type="ORF">SAMN05216353_11671</name>
</gene>
<dbReference type="PROSITE" id="PS51257">
    <property type="entry name" value="PROKAR_LIPOPROTEIN"/>
    <property type="match status" value="1"/>
</dbReference>
<evidence type="ECO:0000256" key="1">
    <source>
        <dbReference type="SAM" id="SignalP"/>
    </source>
</evidence>
<protein>
    <recommendedName>
        <fullName evidence="4">Lipoprotein</fullName>
    </recommendedName>
</protein>
<name>A0A1I2N0I0_9BACI</name>
<dbReference type="OrthoDB" id="2973929at2"/>
<evidence type="ECO:0000313" key="3">
    <source>
        <dbReference type="Proteomes" id="UP000198897"/>
    </source>
</evidence>
<reference evidence="3" key="1">
    <citation type="submission" date="2016-10" db="EMBL/GenBank/DDBJ databases">
        <authorList>
            <person name="Varghese N."/>
            <person name="Submissions S."/>
        </authorList>
    </citation>
    <scope>NUCLEOTIDE SEQUENCE [LARGE SCALE GENOMIC DNA]</scope>
    <source>
        <strain evidence="3">FP5</strain>
    </source>
</reference>
<evidence type="ECO:0000313" key="2">
    <source>
        <dbReference type="EMBL" id="SFF97364.1"/>
    </source>
</evidence>
<proteinExistence type="predicted"/>
<dbReference type="AlphaFoldDB" id="A0A1I2N0I0"/>
<organism evidence="2 3">
    <name type="scientific">Halobacillus alkaliphilus</name>
    <dbReference type="NCBI Taxonomy" id="396056"/>
    <lineage>
        <taxon>Bacteria</taxon>
        <taxon>Bacillati</taxon>
        <taxon>Bacillota</taxon>
        <taxon>Bacilli</taxon>
        <taxon>Bacillales</taxon>
        <taxon>Bacillaceae</taxon>
        <taxon>Halobacillus</taxon>
    </lineage>
</organism>
<feature type="signal peptide" evidence="1">
    <location>
        <begin position="1"/>
        <end position="22"/>
    </location>
</feature>
<dbReference type="Proteomes" id="UP000198897">
    <property type="component" value="Unassembled WGS sequence"/>
</dbReference>
<dbReference type="EMBL" id="FOOG01000016">
    <property type="protein sequence ID" value="SFF97364.1"/>
    <property type="molecule type" value="Genomic_DNA"/>
</dbReference>
<keyword evidence="3" id="KW-1185">Reference proteome</keyword>